<evidence type="ECO:0000256" key="2">
    <source>
        <dbReference type="ARBA" id="ARBA00022793"/>
    </source>
</evidence>
<organism evidence="10 11">
    <name type="scientific">Novosphingobium aerophilum</name>
    <dbReference type="NCBI Taxonomy" id="2839843"/>
    <lineage>
        <taxon>Bacteria</taxon>
        <taxon>Pseudomonadati</taxon>
        <taxon>Pseudomonadota</taxon>
        <taxon>Alphaproteobacteria</taxon>
        <taxon>Sphingomonadales</taxon>
        <taxon>Sphingomonadaceae</taxon>
        <taxon>Novosphingobium</taxon>
    </lineage>
</organism>
<dbReference type="SUPFAM" id="SSF56276">
    <property type="entry name" value="S-adenosylmethionine decarboxylase"/>
    <property type="match status" value="1"/>
</dbReference>
<keyword evidence="7 10" id="KW-0456">Lyase</keyword>
<keyword evidence="11" id="KW-1185">Reference proteome</keyword>
<dbReference type="InterPro" id="IPR003826">
    <property type="entry name" value="AdoMetDC_fam_prok"/>
</dbReference>
<dbReference type="InterPro" id="IPR016067">
    <property type="entry name" value="S-AdoMet_deCO2ase_core"/>
</dbReference>
<keyword evidence="3" id="KW-0068">Autocatalytic cleavage</keyword>
<evidence type="ECO:0000256" key="5">
    <source>
        <dbReference type="ARBA" id="ARBA00023115"/>
    </source>
</evidence>
<dbReference type="RefSeq" id="WP_185681596.1">
    <property type="nucleotide sequence ID" value="NZ_JACLAU010000001.1"/>
</dbReference>
<evidence type="ECO:0000256" key="6">
    <source>
        <dbReference type="ARBA" id="ARBA00023145"/>
    </source>
</evidence>
<evidence type="ECO:0000256" key="3">
    <source>
        <dbReference type="ARBA" id="ARBA00022813"/>
    </source>
</evidence>
<keyword evidence="9" id="KW-0670">Pyruvate</keyword>
<keyword evidence="4" id="KW-0745">Spermidine biosynthesis</keyword>
<evidence type="ECO:0000256" key="4">
    <source>
        <dbReference type="ARBA" id="ARBA00023066"/>
    </source>
</evidence>
<evidence type="ECO:0000256" key="8">
    <source>
        <dbReference type="ARBA" id="ARBA00023270"/>
    </source>
</evidence>
<evidence type="ECO:0000313" key="11">
    <source>
        <dbReference type="Proteomes" id="UP000520156"/>
    </source>
</evidence>
<dbReference type="Proteomes" id="UP000520156">
    <property type="component" value="Unassembled WGS sequence"/>
</dbReference>
<comment type="cofactor">
    <cofactor evidence="1">
        <name>pyruvate</name>
        <dbReference type="ChEBI" id="CHEBI:15361"/>
    </cofactor>
</comment>
<dbReference type="EC" id="4.1.1.50" evidence="10"/>
<dbReference type="Gene3D" id="3.60.90.10">
    <property type="entry name" value="S-adenosylmethionine decarboxylase"/>
    <property type="match status" value="1"/>
</dbReference>
<evidence type="ECO:0000256" key="1">
    <source>
        <dbReference type="ARBA" id="ARBA00001928"/>
    </source>
</evidence>
<keyword evidence="2" id="KW-0210">Decarboxylase</keyword>
<dbReference type="AlphaFoldDB" id="A0A7X1F4V3"/>
<dbReference type="NCBIfam" id="TIGR03330">
    <property type="entry name" value="SAM_DCase_Bsu"/>
    <property type="match status" value="1"/>
</dbReference>
<protein>
    <submittedName>
        <fullName evidence="10">Adenosylmethionine decarboxylase</fullName>
        <ecNumber evidence="10">4.1.1.50</ecNumber>
    </submittedName>
</protein>
<accession>A0A7X1F4V3</accession>
<dbReference type="EMBL" id="JACLAU010000001">
    <property type="protein sequence ID" value="MBC2650174.1"/>
    <property type="molecule type" value="Genomic_DNA"/>
</dbReference>
<keyword evidence="5" id="KW-0620">Polyamine biosynthesis</keyword>
<gene>
    <name evidence="10" type="primary">speD</name>
    <name evidence="10" type="ORF">H7F49_00480</name>
</gene>
<evidence type="ECO:0000256" key="9">
    <source>
        <dbReference type="ARBA" id="ARBA00023317"/>
    </source>
</evidence>
<dbReference type="PANTHER" id="PTHR33866:SF2">
    <property type="entry name" value="S-ADENOSYLMETHIONINE DECARBOXYLASE PROENZYME"/>
    <property type="match status" value="1"/>
</dbReference>
<proteinExistence type="predicted"/>
<keyword evidence="8" id="KW-0704">Schiff base</keyword>
<reference evidence="10 11" key="1">
    <citation type="submission" date="2020-08" db="EMBL/GenBank/DDBJ databases">
        <title>The genome sequence of Novosphingobium flavum 4Y4.</title>
        <authorList>
            <person name="Liu Y."/>
        </authorList>
    </citation>
    <scope>NUCLEOTIDE SEQUENCE [LARGE SCALE GENOMIC DNA]</scope>
    <source>
        <strain evidence="10 11">4Y4</strain>
    </source>
</reference>
<dbReference type="InterPro" id="IPR017716">
    <property type="entry name" value="S-AdoMet_deCOase_pro-enz"/>
</dbReference>
<keyword evidence="6" id="KW-0865">Zymogen</keyword>
<comment type="caution">
    <text evidence="10">The sequence shown here is derived from an EMBL/GenBank/DDBJ whole genome shotgun (WGS) entry which is preliminary data.</text>
</comment>
<name>A0A7X1F4V3_9SPHN</name>
<dbReference type="GO" id="GO:0004014">
    <property type="term" value="F:adenosylmethionine decarboxylase activity"/>
    <property type="evidence" value="ECO:0007669"/>
    <property type="project" value="UniProtKB-EC"/>
</dbReference>
<dbReference type="PANTHER" id="PTHR33866">
    <property type="entry name" value="S-ADENOSYLMETHIONINE DECARBOXYLASE PROENZYME"/>
    <property type="match status" value="1"/>
</dbReference>
<dbReference type="GO" id="GO:0008295">
    <property type="term" value="P:spermidine biosynthetic process"/>
    <property type="evidence" value="ECO:0007669"/>
    <property type="project" value="UniProtKB-KW"/>
</dbReference>
<dbReference type="GO" id="GO:0005829">
    <property type="term" value="C:cytosol"/>
    <property type="evidence" value="ECO:0007669"/>
    <property type="project" value="TreeGrafter"/>
</dbReference>
<evidence type="ECO:0000313" key="10">
    <source>
        <dbReference type="EMBL" id="MBC2650174.1"/>
    </source>
</evidence>
<evidence type="ECO:0000256" key="7">
    <source>
        <dbReference type="ARBA" id="ARBA00023239"/>
    </source>
</evidence>
<dbReference type="Pfam" id="PF02675">
    <property type="entry name" value="AdoMet_dc"/>
    <property type="match status" value="1"/>
</dbReference>
<sequence>MAHPPGTSLHLIADLIVDRADGHGLGDAVHVEQVLRTAASAARATIVGVHLHHFGPGMGLTAVAMLAESHISIHTWPEAGVAAVDLFVCGVQADAEAGLQAIVTGLGARVVRREAIARLQPVRDQCP</sequence>